<dbReference type="Gene3D" id="3.40.50.720">
    <property type="entry name" value="NAD(P)-binding Rossmann-like Domain"/>
    <property type="match status" value="1"/>
</dbReference>
<evidence type="ECO:0008006" key="3">
    <source>
        <dbReference type="Google" id="ProtNLM"/>
    </source>
</evidence>
<dbReference type="RefSeq" id="WP_344620660.1">
    <property type="nucleotide sequence ID" value="NZ_BAAARV010000141.1"/>
</dbReference>
<dbReference type="Pfam" id="PF13602">
    <property type="entry name" value="ADH_zinc_N_2"/>
    <property type="match status" value="1"/>
</dbReference>
<reference evidence="2" key="1">
    <citation type="journal article" date="2019" name="Int. J. Syst. Evol. Microbiol.">
        <title>The Global Catalogue of Microorganisms (GCM) 10K type strain sequencing project: providing services to taxonomists for standard genome sequencing and annotation.</title>
        <authorList>
            <consortium name="The Broad Institute Genomics Platform"/>
            <consortium name="The Broad Institute Genome Sequencing Center for Infectious Disease"/>
            <person name="Wu L."/>
            <person name="Ma J."/>
        </authorList>
    </citation>
    <scope>NUCLEOTIDE SEQUENCE [LARGE SCALE GENOMIC DNA]</scope>
    <source>
        <strain evidence="2">JCM 3272</strain>
    </source>
</reference>
<sequence length="92" mass="10418">MLTPTGCYLSTTGLWNVVLAILTRLRPGPRVRAGMSVRKHEALGYLRELLERDGLRIVIDRQYRLDEIVEAHRYVETGHKRGNVVVTVCAST</sequence>
<gene>
    <name evidence="1" type="ORF">GCM10010170_108730</name>
</gene>
<dbReference type="Gene3D" id="3.90.180.10">
    <property type="entry name" value="Medium-chain alcohol dehydrogenases, catalytic domain"/>
    <property type="match status" value="1"/>
</dbReference>
<protein>
    <recommendedName>
        <fullName evidence="3">Zinc-binding dehydrogenase</fullName>
    </recommendedName>
</protein>
<comment type="caution">
    <text evidence="1">The sequence shown here is derived from an EMBL/GenBank/DDBJ whole genome shotgun (WGS) entry which is preliminary data.</text>
</comment>
<keyword evidence="2" id="KW-1185">Reference proteome</keyword>
<organism evidence="1 2">
    <name type="scientific">Dactylosporangium salmoneum</name>
    <dbReference type="NCBI Taxonomy" id="53361"/>
    <lineage>
        <taxon>Bacteria</taxon>
        <taxon>Bacillati</taxon>
        <taxon>Actinomycetota</taxon>
        <taxon>Actinomycetes</taxon>
        <taxon>Micromonosporales</taxon>
        <taxon>Micromonosporaceae</taxon>
        <taxon>Dactylosporangium</taxon>
    </lineage>
</organism>
<dbReference type="EMBL" id="BAAARV010000141">
    <property type="protein sequence ID" value="GAA2394642.1"/>
    <property type="molecule type" value="Genomic_DNA"/>
</dbReference>
<name>A0ABP5V9G3_9ACTN</name>
<evidence type="ECO:0000313" key="1">
    <source>
        <dbReference type="EMBL" id="GAA2394642.1"/>
    </source>
</evidence>
<dbReference type="Proteomes" id="UP001501444">
    <property type="component" value="Unassembled WGS sequence"/>
</dbReference>
<accession>A0ABP5V9G3</accession>
<proteinExistence type="predicted"/>
<evidence type="ECO:0000313" key="2">
    <source>
        <dbReference type="Proteomes" id="UP001501444"/>
    </source>
</evidence>